<dbReference type="EMBL" id="BARV01045792">
    <property type="protein sequence ID" value="GAI71441.1"/>
    <property type="molecule type" value="Genomic_DNA"/>
</dbReference>
<accession>X1RWZ6</accession>
<sequence length="45" mass="4658">SPVAKRGGTWALLEGENLIAGVELSGSPAKIAYNAKTGRRKGDAF</sequence>
<comment type="caution">
    <text evidence="1">The sequence shown here is derived from an EMBL/GenBank/DDBJ whole genome shotgun (WGS) entry which is preliminary data.</text>
</comment>
<evidence type="ECO:0000313" key="1">
    <source>
        <dbReference type="EMBL" id="GAI71441.1"/>
    </source>
</evidence>
<feature type="non-terminal residue" evidence="1">
    <location>
        <position position="1"/>
    </location>
</feature>
<gene>
    <name evidence="1" type="ORF">S06H3_66817</name>
</gene>
<proteinExistence type="predicted"/>
<dbReference type="AlphaFoldDB" id="X1RWZ6"/>
<feature type="non-terminal residue" evidence="1">
    <location>
        <position position="45"/>
    </location>
</feature>
<reference evidence="1" key="1">
    <citation type="journal article" date="2014" name="Front. Microbiol.">
        <title>High frequency of phylogenetically diverse reductive dehalogenase-homologous genes in deep subseafloor sedimentary metagenomes.</title>
        <authorList>
            <person name="Kawai M."/>
            <person name="Futagami T."/>
            <person name="Toyoda A."/>
            <person name="Takaki Y."/>
            <person name="Nishi S."/>
            <person name="Hori S."/>
            <person name="Arai W."/>
            <person name="Tsubouchi T."/>
            <person name="Morono Y."/>
            <person name="Uchiyama I."/>
            <person name="Ito T."/>
            <person name="Fujiyama A."/>
            <person name="Inagaki F."/>
            <person name="Takami H."/>
        </authorList>
    </citation>
    <scope>NUCLEOTIDE SEQUENCE</scope>
    <source>
        <strain evidence="1">Expedition CK06-06</strain>
    </source>
</reference>
<name>X1RWZ6_9ZZZZ</name>
<protein>
    <submittedName>
        <fullName evidence="1">Uncharacterized protein</fullName>
    </submittedName>
</protein>
<organism evidence="1">
    <name type="scientific">marine sediment metagenome</name>
    <dbReference type="NCBI Taxonomy" id="412755"/>
    <lineage>
        <taxon>unclassified sequences</taxon>
        <taxon>metagenomes</taxon>
        <taxon>ecological metagenomes</taxon>
    </lineage>
</organism>